<dbReference type="AlphaFoldDB" id="A0A1I3KF88"/>
<name>A0A1I3KF88_9HYPH</name>
<keyword evidence="2" id="KW-1185">Reference proteome</keyword>
<dbReference type="Proteomes" id="UP000242763">
    <property type="component" value="Unassembled WGS sequence"/>
</dbReference>
<proteinExistence type="predicted"/>
<organism evidence="1 2">
    <name type="scientific">Aquamicrobium aerolatum DSM 21857</name>
    <dbReference type="NCBI Taxonomy" id="1121003"/>
    <lineage>
        <taxon>Bacteria</taxon>
        <taxon>Pseudomonadati</taxon>
        <taxon>Pseudomonadota</taxon>
        <taxon>Alphaproteobacteria</taxon>
        <taxon>Hyphomicrobiales</taxon>
        <taxon>Phyllobacteriaceae</taxon>
        <taxon>Aerobium</taxon>
    </lineage>
</organism>
<gene>
    <name evidence="1" type="ORF">SAMN03080618_01169</name>
</gene>
<reference evidence="2" key="1">
    <citation type="submission" date="2016-10" db="EMBL/GenBank/DDBJ databases">
        <authorList>
            <person name="Varghese N."/>
            <person name="Submissions S."/>
        </authorList>
    </citation>
    <scope>NUCLEOTIDE SEQUENCE [LARGE SCALE GENOMIC DNA]</scope>
    <source>
        <strain evidence="2">DSM 21857</strain>
    </source>
</reference>
<evidence type="ECO:0000313" key="2">
    <source>
        <dbReference type="Proteomes" id="UP000242763"/>
    </source>
</evidence>
<dbReference type="EMBL" id="FORF01000005">
    <property type="protein sequence ID" value="SFI71010.1"/>
    <property type="molecule type" value="Genomic_DNA"/>
</dbReference>
<protein>
    <submittedName>
        <fullName evidence="1">NADH-quinone oxidoreductase subunit E</fullName>
    </submittedName>
</protein>
<dbReference type="OrthoDB" id="9807941at2"/>
<sequence length="181" mass="19121">MPEMSTSEQIRAGDDLTMPQEIAGVVNLLAHPLAGMSAATAVGFAMASHGFGLWLGAMTGVAEASGKLFQQTDAPVVSPKTKRSPLKLVTSQPARSREPVSKAAVREKVAITKPDVPDDLKVISGIGPKLEKVLNGLGIWTYAQISGLSDTDVARLDEKLGFSGRIGRDGWVEQAKALQRS</sequence>
<evidence type="ECO:0000313" key="1">
    <source>
        <dbReference type="EMBL" id="SFI71010.1"/>
    </source>
</evidence>
<dbReference type="STRING" id="1121003.SAMN03080618_01169"/>
<accession>A0A1I3KF88</accession>